<evidence type="ECO:0000313" key="12">
    <source>
        <dbReference type="EMBL" id="MCM6762485.1"/>
    </source>
</evidence>
<dbReference type="GO" id="GO:0046872">
    <property type="term" value="F:metal ion binding"/>
    <property type="evidence" value="ECO:0007669"/>
    <property type="project" value="UniProtKB-KW"/>
</dbReference>
<evidence type="ECO:0000256" key="11">
    <source>
        <dbReference type="SAM" id="MobiDB-lite"/>
    </source>
</evidence>
<evidence type="ECO:0000256" key="4">
    <source>
        <dbReference type="ARBA" id="ARBA00022989"/>
    </source>
</evidence>
<organism evidence="12 13">
    <name type="scientific">Rathayibacter rubneri</name>
    <dbReference type="NCBI Taxonomy" id="2950106"/>
    <lineage>
        <taxon>Bacteria</taxon>
        <taxon>Bacillati</taxon>
        <taxon>Actinomycetota</taxon>
        <taxon>Actinomycetes</taxon>
        <taxon>Micrococcales</taxon>
        <taxon>Microbacteriaceae</taxon>
        <taxon>Rathayibacter</taxon>
    </lineage>
</organism>
<feature type="binding site" evidence="10">
    <location>
        <position position="118"/>
    </location>
    <ligand>
        <name>Na(+)</name>
        <dbReference type="ChEBI" id="CHEBI:29101"/>
        <note>structural</note>
    </ligand>
</feature>
<keyword evidence="5 10" id="KW-0472">Membrane</keyword>
<name>A0A9X2DWR2_9MICO</name>
<feature type="region of interest" description="Disordered" evidence="11">
    <location>
        <begin position="1"/>
        <end position="32"/>
    </location>
</feature>
<keyword evidence="2 10" id="KW-1003">Cell membrane</keyword>
<keyword evidence="6 10" id="KW-0407">Ion channel</keyword>
<dbReference type="HAMAP" id="MF_00454">
    <property type="entry name" value="FluC"/>
    <property type="match status" value="1"/>
</dbReference>
<dbReference type="AlphaFoldDB" id="A0A9X2DWR2"/>
<dbReference type="GO" id="GO:0140114">
    <property type="term" value="P:cellular detoxification of fluoride"/>
    <property type="evidence" value="ECO:0007669"/>
    <property type="project" value="UniProtKB-UniRule"/>
</dbReference>
<dbReference type="InterPro" id="IPR003691">
    <property type="entry name" value="FluC"/>
</dbReference>
<dbReference type="Pfam" id="PF02537">
    <property type="entry name" value="CRCB"/>
    <property type="match status" value="1"/>
</dbReference>
<feature type="compositionally biased region" description="Acidic residues" evidence="11">
    <location>
        <begin position="13"/>
        <end position="29"/>
    </location>
</feature>
<dbReference type="EMBL" id="JAMRYM010000029">
    <property type="protein sequence ID" value="MCM6762485.1"/>
    <property type="molecule type" value="Genomic_DNA"/>
</dbReference>
<comment type="caution">
    <text evidence="12">The sequence shown here is derived from an EMBL/GenBank/DDBJ whole genome shotgun (WGS) entry which is preliminary data.</text>
</comment>
<keyword evidence="10" id="KW-0915">Sodium</keyword>
<protein>
    <recommendedName>
        <fullName evidence="10">Fluoride-specific ion channel FluC</fullName>
    </recommendedName>
</protein>
<evidence type="ECO:0000313" key="13">
    <source>
        <dbReference type="Proteomes" id="UP001155240"/>
    </source>
</evidence>
<evidence type="ECO:0000256" key="9">
    <source>
        <dbReference type="ARBA" id="ARBA00049940"/>
    </source>
</evidence>
<evidence type="ECO:0000256" key="2">
    <source>
        <dbReference type="ARBA" id="ARBA00022475"/>
    </source>
</evidence>
<feature type="transmembrane region" description="Helical" evidence="10">
    <location>
        <begin position="143"/>
        <end position="164"/>
    </location>
</feature>
<feature type="transmembrane region" description="Helical" evidence="10">
    <location>
        <begin position="42"/>
        <end position="60"/>
    </location>
</feature>
<keyword evidence="10" id="KW-0813">Transport</keyword>
<gene>
    <name evidence="10" type="primary">fluC</name>
    <name evidence="10" type="synonym">crcB</name>
    <name evidence="12" type="ORF">NB037_08655</name>
</gene>
<comment type="catalytic activity">
    <reaction evidence="8">
        <text>fluoride(in) = fluoride(out)</text>
        <dbReference type="Rhea" id="RHEA:76159"/>
        <dbReference type="ChEBI" id="CHEBI:17051"/>
    </reaction>
    <physiologicalReaction direction="left-to-right" evidence="8">
        <dbReference type="Rhea" id="RHEA:76160"/>
    </physiologicalReaction>
</comment>
<reference evidence="12" key="1">
    <citation type="submission" date="2022-06" db="EMBL/GenBank/DDBJ databases">
        <title>Whole genome shotgun sequencing (WGS) of Rathayibacter sp. ZW T2_19, isolated from stored onions (Allium cepa).</title>
        <authorList>
            <person name="Stoll D.A."/>
            <person name="Huch M."/>
        </authorList>
    </citation>
    <scope>NUCLEOTIDE SEQUENCE</scope>
    <source>
        <strain evidence="12">ZW T2_19</strain>
    </source>
</reference>
<keyword evidence="10" id="KW-0479">Metal-binding</keyword>
<evidence type="ECO:0000256" key="1">
    <source>
        <dbReference type="ARBA" id="ARBA00004651"/>
    </source>
</evidence>
<comment type="activity regulation">
    <text evidence="10">Na(+) is not transported, but it plays an essential structural role and its presence is essential for fluoride channel function.</text>
</comment>
<comment type="function">
    <text evidence="9 10">Fluoride-specific ion channel. Important for reducing fluoride concentration in the cell, thus reducing its toxicity.</text>
</comment>
<keyword evidence="3 10" id="KW-0812">Transmembrane</keyword>
<dbReference type="GO" id="GO:0062054">
    <property type="term" value="F:fluoride channel activity"/>
    <property type="evidence" value="ECO:0007669"/>
    <property type="project" value="UniProtKB-UniRule"/>
</dbReference>
<feature type="binding site" evidence="10">
    <location>
        <position position="115"/>
    </location>
    <ligand>
        <name>Na(+)</name>
        <dbReference type="ChEBI" id="CHEBI:29101"/>
        <note>structural</note>
    </ligand>
</feature>
<dbReference type="RefSeq" id="WP_251945152.1">
    <property type="nucleotide sequence ID" value="NZ_JAMRYM010000029.1"/>
</dbReference>
<feature type="transmembrane region" description="Helical" evidence="10">
    <location>
        <begin position="72"/>
        <end position="93"/>
    </location>
</feature>
<keyword evidence="10" id="KW-0406">Ion transport</keyword>
<proteinExistence type="inferred from homology"/>
<accession>A0A9X2DWR2</accession>
<dbReference type="Proteomes" id="UP001155240">
    <property type="component" value="Unassembled WGS sequence"/>
</dbReference>
<dbReference type="GO" id="GO:0005886">
    <property type="term" value="C:plasma membrane"/>
    <property type="evidence" value="ECO:0007669"/>
    <property type="project" value="UniProtKB-SubCell"/>
</dbReference>
<keyword evidence="4 10" id="KW-1133">Transmembrane helix</keyword>
<evidence type="ECO:0000256" key="7">
    <source>
        <dbReference type="ARBA" id="ARBA00035120"/>
    </source>
</evidence>
<feature type="transmembrane region" description="Helical" evidence="10">
    <location>
        <begin position="105"/>
        <end position="123"/>
    </location>
</feature>
<evidence type="ECO:0000256" key="10">
    <source>
        <dbReference type="HAMAP-Rule" id="MF_00454"/>
    </source>
</evidence>
<evidence type="ECO:0000256" key="6">
    <source>
        <dbReference type="ARBA" id="ARBA00023303"/>
    </source>
</evidence>
<comment type="subcellular location">
    <subcellularLocation>
        <location evidence="1 10">Cell membrane</location>
        <topology evidence="1 10">Multi-pass membrane protein</topology>
    </subcellularLocation>
</comment>
<comment type="similarity">
    <text evidence="7 10">Belongs to the fluoride channel Fluc/FEX (TC 1.A.43) family.</text>
</comment>
<keyword evidence="13" id="KW-1185">Reference proteome</keyword>
<evidence type="ECO:0000256" key="5">
    <source>
        <dbReference type="ARBA" id="ARBA00023136"/>
    </source>
</evidence>
<sequence length="175" mass="18366">MTDDRHRHRPPDPDPELPVDSDLEVDDAPDGTPRPVHLRLRYLLLVAAGGTVGTGAREGLTLAFPADPAFDTVIFAINIVGALLLGALLESLARAGSDEGRRRTVRLLLGTGALGGFTTYSTLATDTAHLLTTGHPAPAALYALGTVLLGALASWTGIALAAALHRRRTQRKVPA</sequence>
<dbReference type="PANTHER" id="PTHR28259">
    <property type="entry name" value="FLUORIDE EXPORT PROTEIN 1-RELATED"/>
    <property type="match status" value="1"/>
</dbReference>
<dbReference type="PANTHER" id="PTHR28259:SF1">
    <property type="entry name" value="FLUORIDE EXPORT PROTEIN 1-RELATED"/>
    <property type="match status" value="1"/>
</dbReference>
<evidence type="ECO:0000256" key="3">
    <source>
        <dbReference type="ARBA" id="ARBA00022692"/>
    </source>
</evidence>
<evidence type="ECO:0000256" key="8">
    <source>
        <dbReference type="ARBA" id="ARBA00035585"/>
    </source>
</evidence>